<protein>
    <submittedName>
        <fullName evidence="9">Variant surface glycoprotein</fullName>
    </submittedName>
</protein>
<evidence type="ECO:0000313" key="9">
    <source>
        <dbReference type="EMBL" id="ARB50878.1"/>
    </source>
</evidence>
<dbReference type="VEuPathDB" id="TriTrypDB:Tb427_000278800"/>
<feature type="compositionally biased region" description="Basic and acidic residues" evidence="8">
    <location>
        <begin position="216"/>
        <end position="230"/>
    </location>
</feature>
<dbReference type="AlphaFoldDB" id="A0A1V0FYF0"/>
<evidence type="ECO:0000256" key="7">
    <source>
        <dbReference type="ARBA" id="ARBA00023288"/>
    </source>
</evidence>
<dbReference type="SUPFAM" id="SSF58087">
    <property type="entry name" value="Variant surface glycoprotein (N-terminal domain)"/>
    <property type="match status" value="1"/>
</dbReference>
<dbReference type="EMBL" id="KY404627">
    <property type="protein sequence ID" value="ARB50878.1"/>
    <property type="molecule type" value="Genomic_DNA"/>
</dbReference>
<evidence type="ECO:0000256" key="4">
    <source>
        <dbReference type="ARBA" id="ARBA00022622"/>
    </source>
</evidence>
<keyword evidence="5" id="KW-0472">Membrane</keyword>
<organism evidence="9">
    <name type="scientific">Trypanosoma brucei</name>
    <dbReference type="NCBI Taxonomy" id="5691"/>
    <lineage>
        <taxon>Eukaryota</taxon>
        <taxon>Discoba</taxon>
        <taxon>Euglenozoa</taxon>
        <taxon>Kinetoplastea</taxon>
        <taxon>Metakinetoplastina</taxon>
        <taxon>Trypanosomatida</taxon>
        <taxon>Trypanosomatidae</taxon>
        <taxon>Trypanosoma</taxon>
    </lineage>
</organism>
<evidence type="ECO:0000256" key="1">
    <source>
        <dbReference type="ARBA" id="ARBA00002523"/>
    </source>
</evidence>
<dbReference type="FunFam" id="4.10.110.20:FF:000001">
    <property type="entry name" value="Variant surface glycoprotein (VSG), putative"/>
    <property type="match status" value="1"/>
</dbReference>
<evidence type="ECO:0000256" key="2">
    <source>
        <dbReference type="ARBA" id="ARBA00004609"/>
    </source>
</evidence>
<feature type="compositionally biased region" description="Polar residues" evidence="8">
    <location>
        <begin position="8"/>
        <end position="25"/>
    </location>
</feature>
<dbReference type="GO" id="GO:0098552">
    <property type="term" value="C:side of membrane"/>
    <property type="evidence" value="ECO:0007669"/>
    <property type="project" value="UniProtKB-KW"/>
</dbReference>
<feature type="region of interest" description="Disordered" evidence="8">
    <location>
        <begin position="1"/>
        <end position="34"/>
    </location>
</feature>
<comment type="function">
    <text evidence="1">VSG forms a coat on the surface of the parasite. The trypanosome evades the immune response of the host by expressing a series of antigenically distinct VSGs from an estimated 1000 VSG genes.</text>
</comment>
<evidence type="ECO:0000256" key="6">
    <source>
        <dbReference type="ARBA" id="ARBA00023180"/>
    </source>
</evidence>
<keyword evidence="7" id="KW-0449">Lipoprotein</keyword>
<evidence type="ECO:0000256" key="3">
    <source>
        <dbReference type="ARBA" id="ARBA00022475"/>
    </source>
</evidence>
<keyword evidence="4" id="KW-0336">GPI-anchor</keyword>
<evidence type="ECO:0000256" key="5">
    <source>
        <dbReference type="ARBA" id="ARBA00023136"/>
    </source>
</evidence>
<keyword evidence="3" id="KW-1003">Cell membrane</keyword>
<dbReference type="SUPFAM" id="SSF118251">
    <property type="entry name" value="Variant surface glycoprotein MITAT 1.2, VSG 221, C-terminal domain"/>
    <property type="match status" value="1"/>
</dbReference>
<accession>A0A1V0FYF0</accession>
<feature type="region of interest" description="Disordered" evidence="8">
    <location>
        <begin position="216"/>
        <end position="238"/>
    </location>
</feature>
<dbReference type="InterPro" id="IPR027446">
    <property type="entry name" value="VSG_C_dom_sf"/>
</dbReference>
<sequence>MAGLLSVQPKNSAGSEDYTIENQGNPGAAGQYAGLTTTPKKLYNAISELATHEIPTCGKTVDEVLEHAISSGKAQALLKKSLEQVQPYKAAKSADKAAKEMLQAAADGKATEQAQKIKDKIRAQQVIRITASGAVQKDLKTQATDEESRNTILLNHLKTREQLDKLVSELASANAAAAKAADVPKPDYCKGKKGADCKDGCKEITENNEKKCVVDTEEATKVEGGEKDSKNGTTNTTGSNSFVINKAPLLLAFLLLA</sequence>
<proteinExistence type="predicted"/>
<dbReference type="Gene3D" id="4.10.110.20">
    <property type="entry name" value="Variant surface glycoprotein MITAT 1.2, VSG 221, C-terminal domain"/>
    <property type="match status" value="1"/>
</dbReference>
<comment type="subcellular location">
    <subcellularLocation>
        <location evidence="2">Cell membrane</location>
        <topology evidence="2">Lipid-anchor</topology>
        <topology evidence="2">GPI-anchor</topology>
    </subcellularLocation>
</comment>
<reference evidence="9" key="1">
    <citation type="submission" date="2016-12" db="EMBL/GenBank/DDBJ databases">
        <title>Extending the VSGnome of Trypanosoma brucei strain TREU927.</title>
        <authorList>
            <person name="Cross G.A."/>
        </authorList>
    </citation>
    <scope>NUCLEOTIDE SEQUENCE</scope>
    <source>
        <strain evidence="9">Tb927.99.1802</strain>
    </source>
</reference>
<name>A0A1V0FYF0_9TRYP</name>
<keyword evidence="6" id="KW-0325">Glycoprotein</keyword>
<dbReference type="GO" id="GO:0005886">
    <property type="term" value="C:plasma membrane"/>
    <property type="evidence" value="ECO:0007669"/>
    <property type="project" value="UniProtKB-SubCell"/>
</dbReference>
<evidence type="ECO:0000256" key="8">
    <source>
        <dbReference type="SAM" id="MobiDB-lite"/>
    </source>
</evidence>